<sequence length="294" mass="32995">MNTRSKFSVKGKMFLLFAAIPIFVFLTVIIVPFLLGIYMTLTKSTGTNISTEFIGFKNYTDAFKDPIFWDSLKLTFQYTFWSLILTNVIAFCLALIVTSGFKGQNFFRMGFFTPNLIGGVILGFIWQFIFARILIYIGQGTGIELLSNSWLSDPKMALWALVIVGVWQNSGYMMLLYIAGLSGIPNSLVEAASLDGANNWQILKNIKLPMMIPSFTISIFLTLQKSFMVYDTNLSLTKGGPYRSTEMISMHVYNDAFLYQNYGTGQAKAVILFLIVASIAVTQVVVMKRMEVEA</sequence>
<dbReference type="EMBL" id="NGJT01000016">
    <property type="protein sequence ID" value="RST92432.1"/>
    <property type="molecule type" value="Genomic_DNA"/>
</dbReference>
<dbReference type="CDD" id="cd06261">
    <property type="entry name" value="TM_PBP2"/>
    <property type="match status" value="1"/>
</dbReference>
<keyword evidence="2 7" id="KW-0813">Transport</keyword>
<dbReference type="OrthoDB" id="9798257at2"/>
<protein>
    <submittedName>
        <fullName evidence="9">ABC transporter permease</fullName>
    </submittedName>
</protein>
<evidence type="ECO:0000256" key="2">
    <source>
        <dbReference type="ARBA" id="ARBA00022448"/>
    </source>
</evidence>
<dbReference type="InterPro" id="IPR051393">
    <property type="entry name" value="ABC_transporter_permease"/>
</dbReference>
<comment type="similarity">
    <text evidence="7">Belongs to the binding-protein-dependent transport system permease family.</text>
</comment>
<keyword evidence="3" id="KW-1003">Cell membrane</keyword>
<keyword evidence="6 7" id="KW-0472">Membrane</keyword>
<evidence type="ECO:0000313" key="9">
    <source>
        <dbReference type="EMBL" id="RST92432.1"/>
    </source>
</evidence>
<feature type="transmembrane region" description="Helical" evidence="7">
    <location>
        <begin position="269"/>
        <end position="287"/>
    </location>
</feature>
<evidence type="ECO:0000256" key="1">
    <source>
        <dbReference type="ARBA" id="ARBA00004651"/>
    </source>
</evidence>
<evidence type="ECO:0000313" key="10">
    <source>
        <dbReference type="Proteomes" id="UP000288490"/>
    </source>
</evidence>
<dbReference type="SUPFAM" id="SSF161098">
    <property type="entry name" value="MetI-like"/>
    <property type="match status" value="1"/>
</dbReference>
<feature type="transmembrane region" description="Helical" evidence="7">
    <location>
        <begin position="78"/>
        <end position="101"/>
    </location>
</feature>
<dbReference type="PANTHER" id="PTHR30193:SF37">
    <property type="entry name" value="INNER MEMBRANE ABC TRANSPORTER PERMEASE PROTEIN YCJO"/>
    <property type="match status" value="1"/>
</dbReference>
<evidence type="ECO:0000256" key="5">
    <source>
        <dbReference type="ARBA" id="ARBA00022989"/>
    </source>
</evidence>
<dbReference type="GO" id="GO:0005886">
    <property type="term" value="C:plasma membrane"/>
    <property type="evidence" value="ECO:0007669"/>
    <property type="project" value="UniProtKB-SubCell"/>
</dbReference>
<feature type="transmembrane region" description="Helical" evidence="7">
    <location>
        <begin position="157"/>
        <end position="178"/>
    </location>
</feature>
<keyword evidence="10" id="KW-1185">Reference proteome</keyword>
<evidence type="ECO:0000256" key="4">
    <source>
        <dbReference type="ARBA" id="ARBA00022692"/>
    </source>
</evidence>
<dbReference type="Pfam" id="PF00528">
    <property type="entry name" value="BPD_transp_1"/>
    <property type="match status" value="1"/>
</dbReference>
<feature type="transmembrane region" description="Helical" evidence="7">
    <location>
        <begin position="14"/>
        <end position="38"/>
    </location>
</feature>
<reference evidence="9 10" key="1">
    <citation type="submission" date="2017-05" db="EMBL/GenBank/DDBJ databases">
        <title>Vagococcus spp. assemblies.</title>
        <authorList>
            <person name="Gulvik C.A."/>
        </authorList>
    </citation>
    <scope>NUCLEOTIDE SEQUENCE [LARGE SCALE GENOMIC DNA]</scope>
    <source>
        <strain evidence="9 10">SS1994</strain>
    </source>
</reference>
<dbReference type="InterPro" id="IPR035906">
    <property type="entry name" value="MetI-like_sf"/>
</dbReference>
<feature type="domain" description="ABC transmembrane type-1" evidence="8">
    <location>
        <begin position="72"/>
        <end position="283"/>
    </location>
</feature>
<organism evidence="9 10">
    <name type="scientific">Vagococcus bubulae</name>
    <dbReference type="NCBI Taxonomy" id="1977868"/>
    <lineage>
        <taxon>Bacteria</taxon>
        <taxon>Bacillati</taxon>
        <taxon>Bacillota</taxon>
        <taxon>Bacilli</taxon>
        <taxon>Lactobacillales</taxon>
        <taxon>Enterococcaceae</taxon>
        <taxon>Vagococcus</taxon>
    </lineage>
</organism>
<keyword evidence="5 7" id="KW-1133">Transmembrane helix</keyword>
<dbReference type="AlphaFoldDB" id="A0A429ZFD8"/>
<comment type="subcellular location">
    <subcellularLocation>
        <location evidence="1 7">Cell membrane</location>
        <topology evidence="1 7">Multi-pass membrane protein</topology>
    </subcellularLocation>
</comment>
<evidence type="ECO:0000256" key="3">
    <source>
        <dbReference type="ARBA" id="ARBA00022475"/>
    </source>
</evidence>
<dbReference type="RefSeq" id="WP_125958060.1">
    <property type="nucleotide sequence ID" value="NZ_NGJT01000016.1"/>
</dbReference>
<dbReference type="PANTHER" id="PTHR30193">
    <property type="entry name" value="ABC TRANSPORTER PERMEASE PROTEIN"/>
    <property type="match status" value="1"/>
</dbReference>
<feature type="transmembrane region" description="Helical" evidence="7">
    <location>
        <begin position="113"/>
        <end position="137"/>
    </location>
</feature>
<comment type="caution">
    <text evidence="9">The sequence shown here is derived from an EMBL/GenBank/DDBJ whole genome shotgun (WGS) entry which is preliminary data.</text>
</comment>
<dbReference type="Gene3D" id="1.10.3720.10">
    <property type="entry name" value="MetI-like"/>
    <property type="match status" value="1"/>
</dbReference>
<proteinExistence type="inferred from homology"/>
<dbReference type="Proteomes" id="UP000288490">
    <property type="component" value="Unassembled WGS sequence"/>
</dbReference>
<accession>A0A429ZFD8</accession>
<dbReference type="PROSITE" id="PS50928">
    <property type="entry name" value="ABC_TM1"/>
    <property type="match status" value="1"/>
</dbReference>
<evidence type="ECO:0000256" key="7">
    <source>
        <dbReference type="RuleBase" id="RU363032"/>
    </source>
</evidence>
<evidence type="ECO:0000259" key="8">
    <source>
        <dbReference type="PROSITE" id="PS50928"/>
    </source>
</evidence>
<evidence type="ECO:0000256" key="6">
    <source>
        <dbReference type="ARBA" id="ARBA00023136"/>
    </source>
</evidence>
<dbReference type="InterPro" id="IPR000515">
    <property type="entry name" value="MetI-like"/>
</dbReference>
<name>A0A429ZFD8_9ENTE</name>
<dbReference type="GO" id="GO:0055085">
    <property type="term" value="P:transmembrane transport"/>
    <property type="evidence" value="ECO:0007669"/>
    <property type="project" value="InterPro"/>
</dbReference>
<keyword evidence="4 7" id="KW-0812">Transmembrane</keyword>
<gene>
    <name evidence="9" type="ORF">CBF36_08675</name>
</gene>